<keyword evidence="2" id="KW-1185">Reference proteome</keyword>
<name>A0ABS6SHC2_9SPHN</name>
<reference evidence="1 2" key="1">
    <citation type="submission" date="2021-04" db="EMBL/GenBank/DDBJ databases">
        <authorList>
            <person name="Pira H."/>
            <person name="Risdian C."/>
            <person name="Wink J."/>
        </authorList>
    </citation>
    <scope>NUCLEOTIDE SEQUENCE [LARGE SCALE GENOMIC DNA]</scope>
    <source>
        <strain evidence="1 2">WHA3</strain>
    </source>
</reference>
<evidence type="ECO:0000313" key="1">
    <source>
        <dbReference type="EMBL" id="MBV7257818.1"/>
    </source>
</evidence>
<dbReference type="Pfam" id="PF04612">
    <property type="entry name" value="T2SSM"/>
    <property type="match status" value="1"/>
</dbReference>
<evidence type="ECO:0000313" key="2">
    <source>
        <dbReference type="Proteomes" id="UP000722336"/>
    </source>
</evidence>
<comment type="caution">
    <text evidence="1">The sequence shown here is derived from an EMBL/GenBank/DDBJ whole genome shotgun (WGS) entry which is preliminary data.</text>
</comment>
<dbReference type="Proteomes" id="UP000722336">
    <property type="component" value="Unassembled WGS sequence"/>
</dbReference>
<dbReference type="EMBL" id="JAGSPA010000005">
    <property type="protein sequence ID" value="MBV7257818.1"/>
    <property type="molecule type" value="Genomic_DNA"/>
</dbReference>
<accession>A0ABS6SHC2</accession>
<sequence length="141" mass="14609">MGYSVRERALICLLALTLLLALIWYGIVQPLSRAQAAADARLSAAIDTRLAVLAAQSAGTPADHIGLGPSELLALAEADGMAATITGGGEGATEMRIDAVRPDIAFGWAARLEQEQGVKITNAAVTRNERGTVSLAVTVAR</sequence>
<protein>
    <submittedName>
        <fullName evidence="1">Type II secretion system protein M</fullName>
    </submittedName>
</protein>
<organism evidence="1 2">
    <name type="scientific">Pacificimonas pallii</name>
    <dbReference type="NCBI Taxonomy" id="2827236"/>
    <lineage>
        <taxon>Bacteria</taxon>
        <taxon>Pseudomonadati</taxon>
        <taxon>Pseudomonadota</taxon>
        <taxon>Alphaproteobacteria</taxon>
        <taxon>Sphingomonadales</taxon>
        <taxon>Sphingosinicellaceae</taxon>
        <taxon>Pacificimonas</taxon>
    </lineage>
</organism>
<dbReference type="InterPro" id="IPR007690">
    <property type="entry name" value="T2SS_GspM"/>
</dbReference>
<proteinExistence type="predicted"/>
<gene>
    <name evidence="1" type="ORF">KCG44_13610</name>
</gene>